<dbReference type="Gene3D" id="3.40.50.150">
    <property type="entry name" value="Vaccinia Virus protein VP39"/>
    <property type="match status" value="1"/>
</dbReference>
<dbReference type="EnsemblPlants" id="EMT27827">
    <property type="protein sequence ID" value="EMT27827"/>
    <property type="gene ID" value="F775_24921"/>
</dbReference>
<dbReference type="PANTHER" id="PTHR35276:SF1">
    <property type="entry name" value="TRNA (MNM(5)S(2)U34)-METHYLTRANSFERASE, CHLOROPLASTIC"/>
    <property type="match status" value="1"/>
</dbReference>
<evidence type="ECO:0000313" key="2">
    <source>
        <dbReference type="EnsemblPlants" id="EMT27827"/>
    </source>
</evidence>
<dbReference type="InterPro" id="IPR010719">
    <property type="entry name" value="MnmM_MeTrfase"/>
</dbReference>
<dbReference type="Pfam" id="PF06962">
    <property type="entry name" value="rRNA_methylase"/>
    <property type="match status" value="1"/>
</dbReference>
<organism evidence="2">
    <name type="scientific">Aegilops tauschii</name>
    <name type="common">Tausch's goatgrass</name>
    <name type="synonym">Aegilops squarrosa</name>
    <dbReference type="NCBI Taxonomy" id="37682"/>
    <lineage>
        <taxon>Eukaryota</taxon>
        <taxon>Viridiplantae</taxon>
        <taxon>Streptophyta</taxon>
        <taxon>Embryophyta</taxon>
        <taxon>Tracheophyta</taxon>
        <taxon>Spermatophyta</taxon>
        <taxon>Magnoliopsida</taxon>
        <taxon>Liliopsida</taxon>
        <taxon>Poales</taxon>
        <taxon>Poaceae</taxon>
        <taxon>BOP clade</taxon>
        <taxon>Pooideae</taxon>
        <taxon>Triticodae</taxon>
        <taxon>Triticeae</taxon>
        <taxon>Triticinae</taxon>
        <taxon>Aegilops</taxon>
    </lineage>
</organism>
<dbReference type="PANTHER" id="PTHR35276">
    <property type="entry name" value="S-ADENOSYL-L-METHIONINE-DEPENDENT METHYLTRANSFERASES SUPERFAMILY PROTEIN"/>
    <property type="match status" value="1"/>
</dbReference>
<dbReference type="AlphaFoldDB" id="M8CKF4"/>
<dbReference type="SUPFAM" id="SSF53335">
    <property type="entry name" value="S-adenosyl-L-methionine-dependent methyltransferases"/>
    <property type="match status" value="1"/>
</dbReference>
<dbReference type="InterPro" id="IPR029063">
    <property type="entry name" value="SAM-dependent_MTases_sf"/>
</dbReference>
<feature type="region of interest" description="Disordered" evidence="1">
    <location>
        <begin position="1"/>
        <end position="90"/>
    </location>
</feature>
<feature type="compositionally biased region" description="Gly residues" evidence="1">
    <location>
        <begin position="71"/>
        <end position="80"/>
    </location>
</feature>
<feature type="compositionally biased region" description="Gly residues" evidence="1">
    <location>
        <begin position="26"/>
        <end position="35"/>
    </location>
</feature>
<protein>
    <submittedName>
        <fullName evidence="2">Uncharacterized protein</fullName>
    </submittedName>
</protein>
<sequence>MSEEGRWRKRRRVDPGREGPDPVEGGATGGGGGFNSGVASLLPERAKSELRDMEREHGREGEWKREAGRGWFSGGTGSVHGRGAPAGDAKIQGGTRVRGCGSMQRWRCSCNFEEGAETSSTSAGLAPQNPPLLFFGPIWTVNSVKRCLGPSITCLTGRSRGRRALLSTGHKLLPTKGVEKYRSERRYSGRCHLRECQRYARSALLKMVADESGRGRFYGLDIQDSAIDSTSSFLKMAVDSHERELVKLFCIRHSRMEDIIPKDSPVRLVAFNLGYLPGGDKQIITVPETTELALQAASRIVGSGGLISVLVYIGHLGGRSILRRCQIHVAKGQWRNRCAVGILGRSFRVIRNRFSLVLRRLRNSSQPNTLTLFGTLLSQIEVAFWIYGLMHE</sequence>
<accession>M8CKF4</accession>
<name>M8CKF4_AEGTA</name>
<proteinExistence type="predicted"/>
<feature type="compositionally biased region" description="Basic and acidic residues" evidence="1">
    <location>
        <begin position="44"/>
        <end position="68"/>
    </location>
</feature>
<evidence type="ECO:0000256" key="1">
    <source>
        <dbReference type="SAM" id="MobiDB-lite"/>
    </source>
</evidence>
<reference evidence="2" key="1">
    <citation type="submission" date="2015-06" db="UniProtKB">
        <authorList>
            <consortium name="EnsemblPlants"/>
        </authorList>
    </citation>
    <scope>IDENTIFICATION</scope>
</reference>